<dbReference type="Gene3D" id="3.20.20.80">
    <property type="entry name" value="Glycosidases"/>
    <property type="match status" value="2"/>
</dbReference>
<feature type="region of interest" description="Disordered" evidence="2">
    <location>
        <begin position="1"/>
        <end position="22"/>
    </location>
</feature>
<dbReference type="CDD" id="cd06592">
    <property type="entry name" value="GH31_NET37"/>
    <property type="match status" value="1"/>
</dbReference>
<dbReference type="KEGG" id="foc:113208159"/>
<feature type="compositionally biased region" description="Gly residues" evidence="2">
    <location>
        <begin position="280"/>
        <end position="292"/>
    </location>
</feature>
<dbReference type="GO" id="GO:0004553">
    <property type="term" value="F:hydrolase activity, hydrolyzing O-glycosyl compounds"/>
    <property type="evidence" value="ECO:0007669"/>
    <property type="project" value="InterPro"/>
</dbReference>
<evidence type="ECO:0000256" key="2">
    <source>
        <dbReference type="SAM" id="MobiDB-lite"/>
    </source>
</evidence>
<dbReference type="OrthoDB" id="10070917at2759"/>
<dbReference type="InterPro" id="IPR048395">
    <property type="entry name" value="Glyco_hydro_31_C"/>
</dbReference>
<dbReference type="InterPro" id="IPR013780">
    <property type="entry name" value="Glyco_hydro_b"/>
</dbReference>
<dbReference type="InterPro" id="IPR050985">
    <property type="entry name" value="Alpha-glycosidase_related"/>
</dbReference>
<evidence type="ECO:0000256" key="3">
    <source>
        <dbReference type="SAM" id="Phobius"/>
    </source>
</evidence>
<protein>
    <submittedName>
        <fullName evidence="7">Uncharacterized protein LOC113208159</fullName>
    </submittedName>
</protein>
<dbReference type="GeneID" id="113208159"/>
<dbReference type="PANTHER" id="PTHR43053:SF6">
    <property type="entry name" value="SITS-BINDING PROTEIN"/>
    <property type="match status" value="1"/>
</dbReference>
<dbReference type="Proteomes" id="UP000504606">
    <property type="component" value="Unplaced"/>
</dbReference>
<evidence type="ECO:0000313" key="6">
    <source>
        <dbReference type="Proteomes" id="UP000504606"/>
    </source>
</evidence>
<dbReference type="SUPFAM" id="SSF51011">
    <property type="entry name" value="Glycosyl hydrolase domain"/>
    <property type="match status" value="1"/>
</dbReference>
<keyword evidence="3" id="KW-1133">Transmembrane helix</keyword>
<sequence length="1132" mass="122331">MHAGHRRRSSSRFLDDDSSNDSVPLLDEVITALESYDIVAGGDGAPPRPPGVATRTTPGGLQLGPPLGPLRPSSQISWADGVSEDDDYFASLAARRGGAARGSSSTVSASTASVAGSTAGAPGSPPPAYSAGPALALVRQPSSASESSEEAASAPLLGAQPVRPTVVVTCPSPSGPSWVAVDVPGTSDTPGQDEQPRRRLHRRNSISMPSLPTGLEMEHAAAEYDARLGRGHGDGYNTSDSFSDEEDDEEGQRRGLGRGRDASRGDATGTVAGSSNGAPPGVGGGGGGGGGGSRRKSAMAKASDDELGLESDRHPDLSSPANSITSINSISSLLKEKLAMSLPAMLKRHRKPKEYKLRGFVAMLFLCIVFLVGFAHVYYNQQVLQKAYFDRIRLNHLERVVRVYNAEGAELLRGELGRFLRATDKVYQCLHEDERKGAYCMEWMGRARLYLRYEEEGNFRCYHINWKALAHDVFPTDCFDLTSAGGSVSHWYGGGHAAGMRWPLEAGRVSWAPFLTGDSGRRDHQWGNVLKRFFISSKGVAITVNPRTPLHVAANQYNDGELCLQAKYDDFAFVRPTPSSAAWLNYTLCTVSTGNMRELHQHLSEKSLWDGLTEADVEIVNTLLTQPVWQIAPAEADLLTEQAILNYTEDVLSLGFLQHGHILVNEFWQANVGDMAMDESRFPTMEETIKIVHRRGFRIAFTLQPFIGTESINFREAVRRKLLVGTRGGGPGREYTPALSRYRSLLSAGALDVTNKRSVPWFKEMLEDLLQRYKMDCFFLDLGVAYDLPYHYKFQGPLTNPDHFMTAFTELVQSSVTVLGVSSAIARPRVPTFVTLPAVPSTWKGLQSVIPTILTYGIIGYPFIMPGAVGGDYDEEPSSDIGSTAGPLASVLTGRNATTTTTPPAAAFADMAGPADDADVLEEAMEGDGTSGESLGTGNGLGAGLGAGLGQGPGVGAGAALGLGVGPSSGEEELQEVVRLADTELYVRWMQLASFLPVVRYTTLPNKYGSELILESARTLTSLRQKIVNPLLKKYAREALDSGLPLVRPLWMLDPLDPACRLLSDEFSIGEELIVAPVLQPGSTERDVYLPTGVWKDGIDGSLRKGSRWIHMYKVPLDKIAYFVKMPDNTRF</sequence>
<evidence type="ECO:0000256" key="1">
    <source>
        <dbReference type="ARBA" id="ARBA00007806"/>
    </source>
</evidence>
<evidence type="ECO:0000259" key="5">
    <source>
        <dbReference type="Pfam" id="PF21365"/>
    </source>
</evidence>
<keyword evidence="3" id="KW-0812">Transmembrane</keyword>
<feature type="domain" description="Glycoside hydrolase family 31 TIM barrel" evidence="4">
    <location>
        <begin position="667"/>
        <end position="864"/>
    </location>
</feature>
<keyword evidence="6" id="KW-1185">Reference proteome</keyword>
<feature type="region of interest" description="Disordered" evidence="2">
    <location>
        <begin position="140"/>
        <end position="213"/>
    </location>
</feature>
<keyword evidence="3" id="KW-0472">Membrane</keyword>
<feature type="domain" description="Glycosyl hydrolase family 31 C-terminal" evidence="5">
    <location>
        <begin position="1043"/>
        <end position="1125"/>
    </location>
</feature>
<feature type="region of interest" description="Disordered" evidence="2">
    <location>
        <begin position="39"/>
        <end position="74"/>
    </location>
</feature>
<feature type="compositionally biased region" description="Basic residues" evidence="2">
    <location>
        <begin position="1"/>
        <end position="10"/>
    </location>
</feature>
<dbReference type="Pfam" id="PF21365">
    <property type="entry name" value="Glyco_hydro_31_3rd"/>
    <property type="match status" value="1"/>
</dbReference>
<dbReference type="RefSeq" id="XP_052121723.1">
    <property type="nucleotide sequence ID" value="XM_052265763.1"/>
</dbReference>
<dbReference type="Pfam" id="PF01055">
    <property type="entry name" value="Glyco_hydro_31_2nd"/>
    <property type="match status" value="1"/>
</dbReference>
<dbReference type="AlphaFoldDB" id="A0A9C6U5F7"/>
<reference evidence="7" key="1">
    <citation type="journal article" date="2018" name="Proc. Natl. Acad. Sci. U.S.A.">
        <title>Phylogenomics and the evolution of hemipteroid insects.</title>
        <authorList>
            <person name="Johnson K.P."/>
            <person name="Dietrich C.H."/>
            <person name="Friedrich F."/>
            <person name="Beutel R.G."/>
            <person name="Wipfler B."/>
            <person name="Peters R.S."/>
            <person name="Allen J.M."/>
            <person name="Petersen M."/>
            <person name="Donath A."/>
            <person name="Walden K.K."/>
            <person name="Kozlov A.M."/>
            <person name="Podsiadlowski L."/>
            <person name="Mayer C."/>
            <person name="Meusemann K."/>
            <person name="Vasilikopoulos A."/>
            <person name="Waterhouse R.M."/>
            <person name="Cameron S.L."/>
            <person name="Weirauch C."/>
            <person name="Swanson D.R."/>
            <person name="Percy D.M."/>
            <person name="Hardy N.B."/>
            <person name="Terry I."/>
            <person name="Liu S."/>
            <person name="Zhou X."/>
            <person name="Misof B."/>
            <person name="Robertson H.M."/>
            <person name="Yoshizawa K."/>
        </authorList>
    </citation>
    <scope>NUCLEOTIDE SEQUENCE</scope>
    <source>
        <tissue evidence="7">Whole organism</tissue>
    </source>
</reference>
<organism evidence="6 7">
    <name type="scientific">Frankliniella occidentalis</name>
    <name type="common">Western flower thrips</name>
    <name type="synonym">Euthrips occidentalis</name>
    <dbReference type="NCBI Taxonomy" id="133901"/>
    <lineage>
        <taxon>Eukaryota</taxon>
        <taxon>Metazoa</taxon>
        <taxon>Ecdysozoa</taxon>
        <taxon>Arthropoda</taxon>
        <taxon>Hexapoda</taxon>
        <taxon>Insecta</taxon>
        <taxon>Pterygota</taxon>
        <taxon>Neoptera</taxon>
        <taxon>Paraneoptera</taxon>
        <taxon>Thysanoptera</taxon>
        <taxon>Terebrantia</taxon>
        <taxon>Thripoidea</taxon>
        <taxon>Thripidae</taxon>
        <taxon>Frankliniella</taxon>
    </lineage>
</organism>
<evidence type="ECO:0000313" key="7">
    <source>
        <dbReference type="RefSeq" id="XP_052121723.1"/>
    </source>
</evidence>
<dbReference type="PANTHER" id="PTHR43053">
    <property type="entry name" value="GLYCOSIDASE FAMILY 31"/>
    <property type="match status" value="1"/>
</dbReference>
<accession>A0A9C6U5F7</accession>
<feature type="transmembrane region" description="Helical" evidence="3">
    <location>
        <begin position="357"/>
        <end position="379"/>
    </location>
</feature>
<dbReference type="InterPro" id="IPR017853">
    <property type="entry name" value="GH"/>
</dbReference>
<proteinExistence type="inferred from homology"/>
<evidence type="ECO:0000259" key="4">
    <source>
        <dbReference type="Pfam" id="PF01055"/>
    </source>
</evidence>
<dbReference type="InterPro" id="IPR000322">
    <property type="entry name" value="Glyco_hydro_31_TIM"/>
</dbReference>
<dbReference type="SUPFAM" id="SSF51445">
    <property type="entry name" value="(Trans)glycosidases"/>
    <property type="match status" value="1"/>
</dbReference>
<dbReference type="Gene3D" id="2.60.40.1180">
    <property type="entry name" value="Golgi alpha-mannosidase II"/>
    <property type="match status" value="1"/>
</dbReference>
<feature type="region of interest" description="Disordered" evidence="2">
    <location>
        <begin position="228"/>
        <end position="323"/>
    </location>
</feature>
<dbReference type="GO" id="GO:0005975">
    <property type="term" value="P:carbohydrate metabolic process"/>
    <property type="evidence" value="ECO:0007669"/>
    <property type="project" value="InterPro"/>
</dbReference>
<comment type="similarity">
    <text evidence="1">Belongs to the glycosyl hydrolase 31 family.</text>
</comment>
<reference evidence="7" key="2">
    <citation type="submission" date="2025-08" db="UniProtKB">
        <authorList>
            <consortium name="RefSeq"/>
        </authorList>
    </citation>
    <scope>IDENTIFICATION</scope>
    <source>
        <tissue evidence="7">Whole organism</tissue>
    </source>
</reference>
<name>A0A9C6U5F7_FRAOC</name>
<feature type="compositionally biased region" description="Low complexity" evidence="2">
    <location>
        <begin position="140"/>
        <end position="154"/>
    </location>
</feature>
<gene>
    <name evidence="7" type="primary">LOC113208159</name>
</gene>